<dbReference type="EMBL" id="WIXP02000003">
    <property type="protein sequence ID" value="KAF6214016.1"/>
    <property type="molecule type" value="Genomic_DNA"/>
</dbReference>
<dbReference type="AlphaFoldDB" id="A0A8S9Y105"/>
<evidence type="ECO:0000313" key="2">
    <source>
        <dbReference type="Proteomes" id="UP000466442"/>
    </source>
</evidence>
<keyword evidence="2" id="KW-1185">Reference proteome</keyword>
<name>A0A8S9Y105_APOLU</name>
<sequence length="329" mass="38267">MKATYARGRQLKGVLKRRFPVLSKGITVNLRNVQAIIVACVVLHNMCIEDRRPNDMMDDGANDMVDEGGDVLPPPNGNNQGRLFRDTLIMNHFRHLLQKLARKPRDQVQRTKCFDTEKLENEEVKSRYERRVNELLEQGAVNRNGTVEDQWEGIKRALKTAASEVLGDRKQAERNDWYDEECKRALVERNKARARKIQRETRANRQVYNEKRRRFKAVSRNRKGQDERRQLERIQAEFELGGRSRKFYKRIGYVKKGYSPRVDCCKDKDGGLLMGRNDVMERWVDHFQELLNEAPCNSGQQAITFMDVDLGTNSNPDPPSELDNLGFMV</sequence>
<reference evidence="1" key="1">
    <citation type="journal article" date="2021" name="Mol. Ecol. Resour.">
        <title>Apolygus lucorum genome provides insights into omnivorousness and mesophyll feeding.</title>
        <authorList>
            <person name="Liu Y."/>
            <person name="Liu H."/>
            <person name="Wang H."/>
            <person name="Huang T."/>
            <person name="Liu B."/>
            <person name="Yang B."/>
            <person name="Yin L."/>
            <person name="Li B."/>
            <person name="Zhang Y."/>
            <person name="Zhang S."/>
            <person name="Jiang F."/>
            <person name="Zhang X."/>
            <person name="Ren Y."/>
            <person name="Wang B."/>
            <person name="Wang S."/>
            <person name="Lu Y."/>
            <person name="Wu K."/>
            <person name="Fan W."/>
            <person name="Wang G."/>
        </authorList>
    </citation>
    <scope>NUCLEOTIDE SEQUENCE</scope>
    <source>
        <strain evidence="1">12Hb</strain>
    </source>
</reference>
<evidence type="ECO:0000313" key="1">
    <source>
        <dbReference type="EMBL" id="KAF6214016.1"/>
    </source>
</evidence>
<comment type="caution">
    <text evidence="1">The sequence shown here is derived from an EMBL/GenBank/DDBJ whole genome shotgun (WGS) entry which is preliminary data.</text>
</comment>
<gene>
    <name evidence="1" type="ORF">GE061_011745</name>
</gene>
<accession>A0A8S9Y105</accession>
<protein>
    <recommendedName>
        <fullName evidence="3">DDE Tnp4 domain-containing protein</fullName>
    </recommendedName>
</protein>
<proteinExistence type="predicted"/>
<organism evidence="1 2">
    <name type="scientific">Apolygus lucorum</name>
    <name type="common">Small green plant bug</name>
    <name type="synonym">Lygocoris lucorum</name>
    <dbReference type="NCBI Taxonomy" id="248454"/>
    <lineage>
        <taxon>Eukaryota</taxon>
        <taxon>Metazoa</taxon>
        <taxon>Ecdysozoa</taxon>
        <taxon>Arthropoda</taxon>
        <taxon>Hexapoda</taxon>
        <taxon>Insecta</taxon>
        <taxon>Pterygota</taxon>
        <taxon>Neoptera</taxon>
        <taxon>Paraneoptera</taxon>
        <taxon>Hemiptera</taxon>
        <taxon>Heteroptera</taxon>
        <taxon>Panheteroptera</taxon>
        <taxon>Cimicomorpha</taxon>
        <taxon>Miridae</taxon>
        <taxon>Mirini</taxon>
        <taxon>Apolygus</taxon>
    </lineage>
</organism>
<dbReference type="Proteomes" id="UP000466442">
    <property type="component" value="Unassembled WGS sequence"/>
</dbReference>
<evidence type="ECO:0008006" key="3">
    <source>
        <dbReference type="Google" id="ProtNLM"/>
    </source>
</evidence>
<dbReference type="OrthoDB" id="6626691at2759"/>